<comment type="function">
    <text evidence="5">Phosphatase 2A affects a variety of biological processes in the cell such as transcription, cell cycle progression and cellular morphogenesis, and provides an initial identification of critical substrates for this phosphatase. The regulatory subunit may direct the catalytic subunit to distinct, albeit overlapping, subsets of substrates.</text>
</comment>
<sequence>MLPRPPGMEPWSAGAGAQQATSIHLQAVDHPPGQPRSPGPPTEALSPVRCSGIHRTHPASRHLARQTHVTSRHDSASTTLPPLSHPIDLAQLQRRAAIVDRRTVSPAEPTRPPLRSTWRDQSSSPPEPSCRQRSFPPPRPLPNTERALPLRRPAFAILVITSRYRCPPRWSTAKRTRPRGSSPSTFPSPHHLHHVAPRNPSPAHPLHTAPANLSDHRCFGDKGDVEDITEGSSQSTESRHAELPFAPAARLVALPLVADQLGAPADIISTVEFDHTGNYLATGDKGGRVVLFERNETKKSCEYKFHTEFQSHEPEFDYLKSLEIEEKINKIKWCRRQNASHYLLSTNDKTIKLWKVFEKSLKVVAENNLSQDATPANAAGGGGASRPLATSQHFRNAADLKLPRLTHHDTVVAAVPRRTYANAHAYHINSISVNSDGETFISSDDLRINLWNLNIQDQSFNIVDIKPANMEELTEVITAAEFHPVSCNWFMYASSKGTIKLADMRESALCDQHAKLFEQEEDPSSRSFFSEIISSISDVRFSYDGRYILSRDYLTVKIWDINMERQPVKTIPIHEHLRPRLCDTYENDSIFDKFEVVFSGDAKNVMTGSYNNNFMIYPSDPDKEVEVVLQADKSAFKAKKVGVPTPINASTSPTTNGGKKNGSRAGSPAGGAQRMRKETDADQIDFNKKILHMSWHPFEDSIAIAATNNAIKADRPLASFPSDSTGSCDCRGGEEAAIAVSCLVIGTLDVLAAPLAAVTDACWSRRSISAPDPEKGGPHG</sequence>
<keyword evidence="3 7" id="KW-0853">WD repeat</keyword>
<dbReference type="FunFam" id="2.130.10.10:FF:000174">
    <property type="entry name" value="Protein phosphatase PP2A regulatory subunit B"/>
    <property type="match status" value="1"/>
</dbReference>
<keyword evidence="4 7" id="KW-0677">Repeat</keyword>
<dbReference type="GO" id="GO:0010972">
    <property type="term" value="P:negative regulation of G2/M transition of mitotic cell cycle"/>
    <property type="evidence" value="ECO:0007669"/>
    <property type="project" value="UniProtKB-ARBA"/>
</dbReference>
<dbReference type="PROSITE" id="PS01025">
    <property type="entry name" value="PR55_2"/>
    <property type="match status" value="1"/>
</dbReference>
<evidence type="ECO:0000256" key="2">
    <source>
        <dbReference type="ARBA" id="ARBA00022553"/>
    </source>
</evidence>
<dbReference type="GO" id="GO:1902531">
    <property type="term" value="P:regulation of intracellular signal transduction"/>
    <property type="evidence" value="ECO:0007669"/>
    <property type="project" value="UniProtKB-ARBA"/>
</dbReference>
<feature type="compositionally biased region" description="Basic residues" evidence="8">
    <location>
        <begin position="52"/>
        <end position="65"/>
    </location>
</feature>
<reference evidence="9 10" key="1">
    <citation type="journal article" date="2016" name="Front. Microbiol.">
        <title>Genome and transcriptome sequences reveal the specific parasitism of the nematophagous Purpureocillium lilacinum 36-1.</title>
        <authorList>
            <person name="Xie J."/>
            <person name="Li S."/>
            <person name="Mo C."/>
            <person name="Xiao X."/>
            <person name="Peng D."/>
            <person name="Wang G."/>
            <person name="Xiao Y."/>
        </authorList>
    </citation>
    <scope>NUCLEOTIDE SEQUENCE [LARGE SCALE GENOMIC DNA]</scope>
    <source>
        <strain evidence="9 10">36-1</strain>
    </source>
</reference>
<dbReference type="SUPFAM" id="SSF50978">
    <property type="entry name" value="WD40 repeat-like"/>
    <property type="match status" value="1"/>
</dbReference>
<dbReference type="PANTHER" id="PTHR11871">
    <property type="entry name" value="PROTEIN PHOSPHATASE PP2A REGULATORY SUBUNIT B"/>
    <property type="match status" value="1"/>
</dbReference>
<proteinExistence type="inferred from homology"/>
<comment type="similarity">
    <text evidence="1 7">Belongs to the phosphatase 2A regulatory subunit B family.</text>
</comment>
<comment type="caution">
    <text evidence="9">The sequence shown here is derived from an EMBL/GenBank/DDBJ whole genome shotgun (WGS) entry which is preliminary data.</text>
</comment>
<evidence type="ECO:0000256" key="6">
    <source>
        <dbReference type="ARBA" id="ARBA00067298"/>
    </source>
</evidence>
<dbReference type="PROSITE" id="PS01024">
    <property type="entry name" value="PR55_1"/>
    <property type="match status" value="1"/>
</dbReference>
<dbReference type="FunFam" id="2.130.10.10:FF:000189">
    <property type="entry name" value="Protein phosphatase PP2A regulatory subunit B"/>
    <property type="match status" value="1"/>
</dbReference>
<evidence type="ECO:0000313" key="9">
    <source>
        <dbReference type="EMBL" id="PWI67644.1"/>
    </source>
</evidence>
<feature type="region of interest" description="Disordered" evidence="8">
    <location>
        <begin position="100"/>
        <end position="148"/>
    </location>
</feature>
<evidence type="ECO:0000256" key="5">
    <source>
        <dbReference type="ARBA" id="ARBA00055525"/>
    </source>
</evidence>
<dbReference type="EMBL" id="LCWV01000018">
    <property type="protein sequence ID" value="PWI67644.1"/>
    <property type="molecule type" value="Genomic_DNA"/>
</dbReference>
<dbReference type="Proteomes" id="UP000245956">
    <property type="component" value="Unassembled WGS sequence"/>
</dbReference>
<evidence type="ECO:0000313" key="10">
    <source>
        <dbReference type="Proteomes" id="UP000245956"/>
    </source>
</evidence>
<dbReference type="GO" id="GO:0000159">
    <property type="term" value="C:protein phosphatase type 2A complex"/>
    <property type="evidence" value="ECO:0007669"/>
    <property type="project" value="UniProtKB-UniRule"/>
</dbReference>
<evidence type="ECO:0000256" key="3">
    <source>
        <dbReference type="ARBA" id="ARBA00022574"/>
    </source>
</evidence>
<evidence type="ECO:0000256" key="8">
    <source>
        <dbReference type="SAM" id="MobiDB-lite"/>
    </source>
</evidence>
<feature type="region of interest" description="Disordered" evidence="8">
    <location>
        <begin position="1"/>
        <end position="85"/>
    </location>
</feature>
<feature type="compositionally biased region" description="Pro residues" evidence="8">
    <location>
        <begin position="32"/>
        <end position="41"/>
    </location>
</feature>
<dbReference type="SMART" id="SM00320">
    <property type="entry name" value="WD40"/>
    <property type="match status" value="5"/>
</dbReference>
<gene>
    <name evidence="9" type="ORF">PCL_02998</name>
</gene>
<evidence type="ECO:0000256" key="4">
    <source>
        <dbReference type="ARBA" id="ARBA00022737"/>
    </source>
</evidence>
<evidence type="ECO:0000256" key="1">
    <source>
        <dbReference type="ARBA" id="ARBA00008259"/>
    </source>
</evidence>
<dbReference type="InterPro" id="IPR001680">
    <property type="entry name" value="WD40_rpt"/>
</dbReference>
<feature type="region of interest" description="Disordered" evidence="8">
    <location>
        <begin position="643"/>
        <end position="678"/>
    </location>
</feature>
<keyword evidence="2" id="KW-0597">Phosphoprotein</keyword>
<protein>
    <recommendedName>
        <fullName evidence="6 7">Protein phosphatase PP2A regulatory subunit B</fullName>
    </recommendedName>
</protein>
<feature type="compositionally biased region" description="Polar residues" evidence="8">
    <location>
        <begin position="647"/>
        <end position="658"/>
    </location>
</feature>
<organism evidence="9 10">
    <name type="scientific">Purpureocillium lilacinum</name>
    <name type="common">Paecilomyces lilacinus</name>
    <dbReference type="NCBI Taxonomy" id="33203"/>
    <lineage>
        <taxon>Eukaryota</taxon>
        <taxon>Fungi</taxon>
        <taxon>Dikarya</taxon>
        <taxon>Ascomycota</taxon>
        <taxon>Pezizomycotina</taxon>
        <taxon>Sordariomycetes</taxon>
        <taxon>Hypocreomycetidae</taxon>
        <taxon>Hypocreales</taxon>
        <taxon>Ophiocordycipitaceae</taxon>
        <taxon>Purpureocillium</taxon>
    </lineage>
</organism>
<dbReference type="PRINTS" id="PR00600">
    <property type="entry name" value="PP2APR55"/>
</dbReference>
<dbReference type="Pfam" id="PF00400">
    <property type="entry name" value="WD40"/>
    <property type="match status" value="1"/>
</dbReference>
<dbReference type="InterPro" id="IPR018067">
    <property type="entry name" value="PP2A_PR55_CS"/>
</dbReference>
<evidence type="ECO:0000256" key="7">
    <source>
        <dbReference type="RuleBase" id="RU331113"/>
    </source>
</evidence>
<feature type="compositionally biased region" description="Basic and acidic residues" evidence="8">
    <location>
        <begin position="214"/>
        <end position="225"/>
    </location>
</feature>
<dbReference type="Gene3D" id="2.130.10.10">
    <property type="entry name" value="YVTN repeat-like/Quinoprotein amine dehydrogenase"/>
    <property type="match status" value="2"/>
</dbReference>
<dbReference type="AlphaFoldDB" id="A0A2U3DZG9"/>
<dbReference type="GO" id="GO:0019888">
    <property type="term" value="F:protein phosphatase regulator activity"/>
    <property type="evidence" value="ECO:0007669"/>
    <property type="project" value="InterPro"/>
</dbReference>
<feature type="region of interest" description="Disordered" evidence="8">
    <location>
        <begin position="169"/>
        <end position="238"/>
    </location>
</feature>
<accession>A0A2U3DZG9</accession>
<dbReference type="InterPro" id="IPR036322">
    <property type="entry name" value="WD40_repeat_dom_sf"/>
</dbReference>
<dbReference type="InterPro" id="IPR000009">
    <property type="entry name" value="PP2A_PR55"/>
</dbReference>
<name>A0A2U3DZG9_PURLI</name>
<dbReference type="InterPro" id="IPR015943">
    <property type="entry name" value="WD40/YVTN_repeat-like_dom_sf"/>
</dbReference>